<dbReference type="Proteomes" id="UP001556196">
    <property type="component" value="Unassembled WGS sequence"/>
</dbReference>
<name>A0ABV3R6H7_9HYPH</name>
<evidence type="ECO:0000313" key="2">
    <source>
        <dbReference type="Proteomes" id="UP001556196"/>
    </source>
</evidence>
<sequence length="288" mass="30925">MPCISRIGAGGIAAGASVRCHRAKSQGGTSDDNPLFLASEGCVLPCRAFYLVLCYLEAEGQATMDQFSFTRRSLIIGASSAAVSSLSGLRAASALNACPYSTPPGGCSALIDPQRFLRDNISQRQRQSQWCWAACVSMICNWHNHPISQDSIVNRVYGGLVNMPGDDRVLTSTLNSQWTDDAGVSFSISARTFSPMLGTNNVSNQLVVDDLTRDRPLLVGARSHATVLARVDYQPTQSGQPQIFQAHVIDPWPGAAAAPYYARFLAPDELVPATLGGSLRFLASIRIM</sequence>
<accession>A0ABV3R6H7</accession>
<protein>
    <submittedName>
        <fullName evidence="1">Papain-like cysteine protease family protein</fullName>
    </submittedName>
</protein>
<dbReference type="RefSeq" id="WP_367725818.1">
    <property type="nucleotide sequence ID" value="NZ_JBFOCI010000009.1"/>
</dbReference>
<evidence type="ECO:0000313" key="1">
    <source>
        <dbReference type="EMBL" id="MEW9808587.1"/>
    </source>
</evidence>
<keyword evidence="2" id="KW-1185">Reference proteome</keyword>
<gene>
    <name evidence="1" type="ORF">ABUE31_21565</name>
</gene>
<organism evidence="1 2">
    <name type="scientific">Mesorhizobium marinum</name>
    <dbReference type="NCBI Taxonomy" id="3228790"/>
    <lineage>
        <taxon>Bacteria</taxon>
        <taxon>Pseudomonadati</taxon>
        <taxon>Pseudomonadota</taxon>
        <taxon>Alphaproteobacteria</taxon>
        <taxon>Hyphomicrobiales</taxon>
        <taxon>Phyllobacteriaceae</taxon>
        <taxon>Mesorhizobium</taxon>
    </lineage>
</organism>
<proteinExistence type="predicted"/>
<dbReference type="Pfam" id="PF12385">
    <property type="entry name" value="Peptidase_C70"/>
    <property type="match status" value="1"/>
</dbReference>
<dbReference type="EMBL" id="JBFOCI010000009">
    <property type="protein sequence ID" value="MEW9808587.1"/>
    <property type="molecule type" value="Genomic_DNA"/>
</dbReference>
<comment type="caution">
    <text evidence="1">The sequence shown here is derived from an EMBL/GenBank/DDBJ whole genome shotgun (WGS) entry which is preliminary data.</text>
</comment>
<reference evidence="1 2" key="1">
    <citation type="submission" date="2024-06" db="EMBL/GenBank/DDBJ databases">
        <authorList>
            <person name="Tuo L."/>
        </authorList>
    </citation>
    <scope>NUCLEOTIDE SEQUENCE [LARGE SCALE GENOMIC DNA]</scope>
    <source>
        <strain evidence="1 2">ZMM04-5</strain>
    </source>
</reference>
<dbReference type="InterPro" id="IPR022118">
    <property type="entry name" value="Peptidase_C70_AvrRpt2"/>
</dbReference>